<dbReference type="AlphaFoldDB" id="A0A9X3DUF3"/>
<protein>
    <submittedName>
        <fullName evidence="1">Thiol-disulfide oxidoreductase DCC family protein</fullName>
    </submittedName>
</protein>
<comment type="caution">
    <text evidence="1">The sequence shown here is derived from an EMBL/GenBank/DDBJ whole genome shotgun (WGS) entry which is preliminary data.</text>
</comment>
<dbReference type="PANTHER" id="PTHR33639">
    <property type="entry name" value="THIOL-DISULFIDE OXIDOREDUCTASE DCC"/>
    <property type="match status" value="1"/>
</dbReference>
<dbReference type="RefSeq" id="WP_266130473.1">
    <property type="nucleotide sequence ID" value="NZ_JAPKMY010000005.1"/>
</dbReference>
<dbReference type="Proteomes" id="UP001146019">
    <property type="component" value="Unassembled WGS sequence"/>
</dbReference>
<sequence>MQLKIEDIIQQYDMVLFDEVCVLCNAWAKFLIQYDTQARFKLASVQSPLGQAILKYYQMPTEHFDTMLVIKNGQAISESTAFLKVIEELGLPFSGLKIGYLIPKFIRDFMYRQIAFNRYRLFGTTDQCQFISSHHQHHFLEHVVYESTSNN</sequence>
<dbReference type="InterPro" id="IPR007263">
    <property type="entry name" value="DCC1-like"/>
</dbReference>
<dbReference type="PANTHER" id="PTHR33639:SF2">
    <property type="entry name" value="DUF393 DOMAIN-CONTAINING PROTEIN"/>
    <property type="match status" value="1"/>
</dbReference>
<reference evidence="1" key="1">
    <citation type="submission" date="2022-11" db="EMBL/GenBank/DDBJ databases">
        <title>Biodiversity and phylogenetic relationships of bacteria.</title>
        <authorList>
            <person name="Machado R.A.R."/>
            <person name="Bhat A."/>
            <person name="Loulou A."/>
            <person name="Kallel S."/>
        </authorList>
    </citation>
    <scope>NUCLEOTIDE SEQUENCE</scope>
    <source>
        <strain evidence="1">A-IN1</strain>
    </source>
</reference>
<evidence type="ECO:0000313" key="1">
    <source>
        <dbReference type="EMBL" id="MCX5468286.1"/>
    </source>
</evidence>
<dbReference type="InterPro" id="IPR052927">
    <property type="entry name" value="DCC_oxidoreductase"/>
</dbReference>
<proteinExistence type="predicted"/>
<gene>
    <name evidence="1" type="ORF">OSH00_11070</name>
</gene>
<accession>A0A9X3DUF3</accession>
<dbReference type="Pfam" id="PF04134">
    <property type="entry name" value="DCC1-like"/>
    <property type="match status" value="1"/>
</dbReference>
<dbReference type="EMBL" id="JAPKMY010000005">
    <property type="protein sequence ID" value="MCX5468286.1"/>
    <property type="molecule type" value="Genomic_DNA"/>
</dbReference>
<evidence type="ECO:0000313" key="2">
    <source>
        <dbReference type="Proteomes" id="UP001146019"/>
    </source>
</evidence>
<organism evidence="1 2">
    <name type="scientific">Acinetobacter nematophilus</name>
    <dbReference type="NCBI Taxonomy" id="2994642"/>
    <lineage>
        <taxon>Bacteria</taxon>
        <taxon>Pseudomonadati</taxon>
        <taxon>Pseudomonadota</taxon>
        <taxon>Gammaproteobacteria</taxon>
        <taxon>Moraxellales</taxon>
        <taxon>Moraxellaceae</taxon>
        <taxon>Acinetobacter</taxon>
    </lineage>
</organism>
<dbReference type="GO" id="GO:0015035">
    <property type="term" value="F:protein-disulfide reductase activity"/>
    <property type="evidence" value="ECO:0007669"/>
    <property type="project" value="InterPro"/>
</dbReference>
<name>A0A9X3DUF3_9GAMM</name>
<keyword evidence="2" id="KW-1185">Reference proteome</keyword>